<accession>A0A399DUR5</accession>
<sequence>MRQAVEAVVARKYQPGGPFNPETPGPWKDTPAVRARAFPHEEWLVEVVATQAQYLFDTFGKFPATVPTIYSLMFLQTHHLDPEYYDRFFEPGAYLQTHKEHLETWHGLRLDELPRRTE</sequence>
<evidence type="ECO:0000313" key="2">
    <source>
        <dbReference type="Proteomes" id="UP000266089"/>
    </source>
</evidence>
<name>A0A399DUR5_9DEIN</name>
<dbReference type="EMBL" id="QWKX01000057">
    <property type="protein sequence ID" value="RIH75806.1"/>
    <property type="molecule type" value="Genomic_DNA"/>
</dbReference>
<dbReference type="AlphaFoldDB" id="A0A399DUR5"/>
<organism evidence="1 2">
    <name type="scientific">Meiothermus taiwanensis</name>
    <dbReference type="NCBI Taxonomy" id="172827"/>
    <lineage>
        <taxon>Bacteria</taxon>
        <taxon>Thermotogati</taxon>
        <taxon>Deinococcota</taxon>
        <taxon>Deinococci</taxon>
        <taxon>Thermales</taxon>
        <taxon>Thermaceae</taxon>
        <taxon>Meiothermus</taxon>
    </lineage>
</organism>
<reference evidence="1 2" key="1">
    <citation type="submission" date="2018-08" db="EMBL/GenBank/DDBJ databases">
        <title>Meiothermus cateniformans JCM 15151 genome sequencing project.</title>
        <authorList>
            <person name="Da Costa M.S."/>
            <person name="Albuquerque L."/>
            <person name="Raposo P."/>
            <person name="Froufe H.J.C."/>
            <person name="Barroso C.S."/>
            <person name="Egas C."/>
        </authorList>
    </citation>
    <scope>NUCLEOTIDE SEQUENCE [LARGE SCALE GENOMIC DNA]</scope>
    <source>
        <strain evidence="1 2">JCM 15151</strain>
    </source>
</reference>
<proteinExistence type="predicted"/>
<evidence type="ECO:0000313" key="1">
    <source>
        <dbReference type="EMBL" id="RIH75806.1"/>
    </source>
</evidence>
<protein>
    <submittedName>
        <fullName evidence="1">Uncharacterized protein</fullName>
    </submittedName>
</protein>
<dbReference type="Proteomes" id="UP000266089">
    <property type="component" value="Unassembled WGS sequence"/>
</dbReference>
<gene>
    <name evidence="1" type="ORF">Mcate_02049</name>
</gene>
<dbReference type="RefSeq" id="WP_223299741.1">
    <property type="nucleotide sequence ID" value="NZ_JBHSXZ010000019.1"/>
</dbReference>
<comment type="caution">
    <text evidence="1">The sequence shown here is derived from an EMBL/GenBank/DDBJ whole genome shotgun (WGS) entry which is preliminary data.</text>
</comment>